<dbReference type="SUPFAM" id="SSF52540">
    <property type="entry name" value="P-loop containing nucleoside triphosphate hydrolases"/>
    <property type="match status" value="1"/>
</dbReference>
<evidence type="ECO:0000313" key="5">
    <source>
        <dbReference type="EMBL" id="WOF23433.1"/>
    </source>
</evidence>
<keyword evidence="2" id="KW-0547">Nucleotide-binding</keyword>
<dbReference type="EMBL" id="CP118157">
    <property type="protein sequence ID" value="WOF23433.1"/>
    <property type="molecule type" value="Genomic_DNA"/>
</dbReference>
<dbReference type="KEGG" id="mbet:N8K70_01790"/>
<dbReference type="FunFam" id="3.40.50.300:FF:000042">
    <property type="entry name" value="Maltose/maltodextrin ABC transporter, ATP-binding protein"/>
    <property type="match status" value="1"/>
</dbReference>
<dbReference type="Gene3D" id="3.40.50.300">
    <property type="entry name" value="P-loop containing nucleotide triphosphate hydrolases"/>
    <property type="match status" value="1"/>
</dbReference>
<feature type="domain" description="ABC transporter" evidence="4">
    <location>
        <begin position="14"/>
        <end position="244"/>
    </location>
</feature>
<dbReference type="GO" id="GO:0140359">
    <property type="term" value="F:ABC-type transporter activity"/>
    <property type="evidence" value="ECO:0007669"/>
    <property type="project" value="UniProtKB-ARBA"/>
</dbReference>
<sequence length="355" mass="38040">MPADGGRPAAQGRVEISGLSVGYGGTPVLELDELTIEAGEFLSVLGPSGCGKSTLLGALAGFVSVDDGSIRIDGRDVTRLAPNHRETGLVFQSYALFPHMTVRRNLEYGLRVRRVPRAERDERVRDALRLVDLEPYADRAPAQLSGGQQQRVAIARALVTRPRVLLLDEPLSNLDAKLRRQMRHELRELQREVGTTTVFVTHDQAEALALSDRVVLLADGGLEQLGTPEELYRTPRTRFAADFVGAANVVPVVDGPASDDAERTVLGVPLPGIGPAVDAVALRPEHLRLVAEGEGLVSATVVSAGFAGERYEYRLRAADGTELLASPPDAQHRLAPGSVVGVAWDEGEPIPIGGR</sequence>
<dbReference type="RefSeq" id="WP_317139905.1">
    <property type="nucleotide sequence ID" value="NZ_CP118157.1"/>
</dbReference>
<dbReference type="PROSITE" id="PS00211">
    <property type="entry name" value="ABC_TRANSPORTER_1"/>
    <property type="match status" value="1"/>
</dbReference>
<protein>
    <submittedName>
        <fullName evidence="5">ABC transporter ATP-binding protein</fullName>
    </submittedName>
</protein>
<dbReference type="PANTHER" id="PTHR42781:SF4">
    <property type="entry name" value="SPERMIDINE_PUTRESCINE IMPORT ATP-BINDING PROTEIN POTA"/>
    <property type="match status" value="1"/>
</dbReference>
<dbReference type="Proteomes" id="UP001305498">
    <property type="component" value="Chromosome"/>
</dbReference>
<evidence type="ECO:0000313" key="6">
    <source>
        <dbReference type="Proteomes" id="UP001305498"/>
    </source>
</evidence>
<evidence type="ECO:0000259" key="4">
    <source>
        <dbReference type="PROSITE" id="PS50893"/>
    </source>
</evidence>
<keyword evidence="1" id="KW-0813">Transport</keyword>
<dbReference type="Pfam" id="PF00005">
    <property type="entry name" value="ABC_tran"/>
    <property type="match status" value="1"/>
</dbReference>
<dbReference type="GO" id="GO:0005524">
    <property type="term" value="F:ATP binding"/>
    <property type="evidence" value="ECO:0007669"/>
    <property type="project" value="UniProtKB-KW"/>
</dbReference>
<dbReference type="InterPro" id="IPR013611">
    <property type="entry name" value="Transp-assoc_OB_typ2"/>
</dbReference>
<dbReference type="InterPro" id="IPR003593">
    <property type="entry name" value="AAA+_ATPase"/>
</dbReference>
<organism evidence="5 6">
    <name type="scientific">Microbacterium betulae</name>
    <dbReference type="NCBI Taxonomy" id="2981139"/>
    <lineage>
        <taxon>Bacteria</taxon>
        <taxon>Bacillati</taxon>
        <taxon>Actinomycetota</taxon>
        <taxon>Actinomycetes</taxon>
        <taxon>Micrococcales</taxon>
        <taxon>Microbacteriaceae</taxon>
        <taxon>Microbacterium</taxon>
    </lineage>
</organism>
<dbReference type="PROSITE" id="PS50893">
    <property type="entry name" value="ABC_TRANSPORTER_2"/>
    <property type="match status" value="1"/>
</dbReference>
<dbReference type="InterPro" id="IPR050093">
    <property type="entry name" value="ABC_SmlMolc_Importer"/>
</dbReference>
<accession>A0AA97FIP5</accession>
<dbReference type="PANTHER" id="PTHR42781">
    <property type="entry name" value="SPERMIDINE/PUTRESCINE IMPORT ATP-BINDING PROTEIN POTA"/>
    <property type="match status" value="1"/>
</dbReference>
<evidence type="ECO:0000256" key="2">
    <source>
        <dbReference type="ARBA" id="ARBA00022741"/>
    </source>
</evidence>
<gene>
    <name evidence="5" type="ORF">N8K70_01790</name>
</gene>
<dbReference type="SMART" id="SM00382">
    <property type="entry name" value="AAA"/>
    <property type="match status" value="1"/>
</dbReference>
<dbReference type="Pfam" id="PF08402">
    <property type="entry name" value="TOBE_2"/>
    <property type="match status" value="1"/>
</dbReference>
<name>A0AA97FIP5_9MICO</name>
<dbReference type="InterPro" id="IPR017871">
    <property type="entry name" value="ABC_transporter-like_CS"/>
</dbReference>
<dbReference type="InterPro" id="IPR027417">
    <property type="entry name" value="P-loop_NTPase"/>
</dbReference>
<proteinExistence type="predicted"/>
<evidence type="ECO:0000256" key="1">
    <source>
        <dbReference type="ARBA" id="ARBA00022448"/>
    </source>
</evidence>
<evidence type="ECO:0000256" key="3">
    <source>
        <dbReference type="ARBA" id="ARBA00022840"/>
    </source>
</evidence>
<dbReference type="InterPro" id="IPR003439">
    <property type="entry name" value="ABC_transporter-like_ATP-bd"/>
</dbReference>
<reference evidence="5 6" key="1">
    <citation type="submission" date="2023-02" db="EMBL/GenBank/DDBJ databases">
        <title>Microbacterium betulae sp. nov., isolated from birch wood.</title>
        <authorList>
            <person name="Pasciak M."/>
            <person name="Pawlik K.J."/>
            <person name="Martynowski D."/>
            <person name="Laczmanski L."/>
            <person name="Ciekot J."/>
            <person name="Szponar B."/>
            <person name="Wojcik-Fatla A."/>
            <person name="Mackiewicz B."/>
            <person name="Farian E."/>
            <person name="Cholewa G."/>
            <person name="Cholewa A."/>
            <person name="Dutkiewicz J."/>
        </authorList>
    </citation>
    <scope>NUCLEOTIDE SEQUENCE [LARGE SCALE GENOMIC DNA]</scope>
    <source>
        <strain evidence="5 6">AB</strain>
    </source>
</reference>
<keyword evidence="3 5" id="KW-0067">ATP-binding</keyword>
<dbReference type="GO" id="GO:0016887">
    <property type="term" value="F:ATP hydrolysis activity"/>
    <property type="evidence" value="ECO:0007669"/>
    <property type="project" value="InterPro"/>
</dbReference>
<dbReference type="GO" id="GO:0043190">
    <property type="term" value="C:ATP-binding cassette (ABC) transporter complex"/>
    <property type="evidence" value="ECO:0007669"/>
    <property type="project" value="InterPro"/>
</dbReference>
<dbReference type="AlphaFoldDB" id="A0AA97FIP5"/>
<dbReference type="SUPFAM" id="SSF50331">
    <property type="entry name" value="MOP-like"/>
    <property type="match status" value="1"/>
</dbReference>
<keyword evidence="6" id="KW-1185">Reference proteome</keyword>
<dbReference type="InterPro" id="IPR008995">
    <property type="entry name" value="Mo/tungstate-bd_C_term_dom"/>
</dbReference>